<dbReference type="RefSeq" id="WP_179483878.1">
    <property type="nucleotide sequence ID" value="NZ_JACCFW010000002.1"/>
</dbReference>
<dbReference type="PANTHER" id="PTHR23088">
    <property type="entry name" value="NITRILASE-RELATED"/>
    <property type="match status" value="1"/>
</dbReference>
<comment type="similarity">
    <text evidence="1">Belongs to the carbon-nitrogen hydrolase superfamily. NIT1/NIT2 family.</text>
</comment>
<dbReference type="AlphaFoldDB" id="A0A853DI93"/>
<dbReference type="Pfam" id="PF00795">
    <property type="entry name" value="CN_hydrolase"/>
    <property type="match status" value="1"/>
</dbReference>
<dbReference type="PROSITE" id="PS50263">
    <property type="entry name" value="CN_HYDROLASE"/>
    <property type="match status" value="1"/>
</dbReference>
<organism evidence="3 4">
    <name type="scientific">Allobranchiibius huperziae</name>
    <dbReference type="NCBI Taxonomy" id="1874116"/>
    <lineage>
        <taxon>Bacteria</taxon>
        <taxon>Bacillati</taxon>
        <taxon>Actinomycetota</taxon>
        <taxon>Actinomycetes</taxon>
        <taxon>Micrococcales</taxon>
        <taxon>Dermacoccaceae</taxon>
        <taxon>Allobranchiibius</taxon>
    </lineage>
</organism>
<evidence type="ECO:0000313" key="3">
    <source>
        <dbReference type="EMBL" id="NYJ76488.1"/>
    </source>
</evidence>
<sequence>MSLPVAVCQFSATTDIDANTRTCADLIASAAATGARLAVLPEAAMYFDPAHTTPQLVGQSIDGPFISAVAEAAKSHGITVVVGMFEVLKGDHRCSNTLVAVSDIGEIVGTYRKIHLYDAFGYRESDTVQPADITHPLVFEVNGLSVGALTCYDLRFPEVFRWVVDGGAQLVVLPAAWAVGPAKEAHWTTLLAARAIENTIYLAAAGQTGPVSCGQSQIVDPMGITVACAGEQPGVATGPVDPARVTAVRRINPSLGHRRFAVVSN</sequence>
<name>A0A853DI93_9MICO</name>
<evidence type="ECO:0000259" key="2">
    <source>
        <dbReference type="PROSITE" id="PS50263"/>
    </source>
</evidence>
<dbReference type="SUPFAM" id="SSF56317">
    <property type="entry name" value="Carbon-nitrogen hydrolase"/>
    <property type="match status" value="1"/>
</dbReference>
<accession>A0A853DI93</accession>
<comment type="caution">
    <text evidence="3">The sequence shown here is derived from an EMBL/GenBank/DDBJ whole genome shotgun (WGS) entry which is preliminary data.</text>
</comment>
<protein>
    <submittedName>
        <fullName evidence="3">Putative amidohydrolase</fullName>
    </submittedName>
</protein>
<dbReference type="EMBL" id="JACCFW010000002">
    <property type="protein sequence ID" value="NYJ76488.1"/>
    <property type="molecule type" value="Genomic_DNA"/>
</dbReference>
<dbReference type="InterPro" id="IPR036526">
    <property type="entry name" value="C-N_Hydrolase_sf"/>
</dbReference>
<dbReference type="InterPro" id="IPR003010">
    <property type="entry name" value="C-N_Hydrolase"/>
</dbReference>
<dbReference type="PANTHER" id="PTHR23088:SF27">
    <property type="entry name" value="DEAMINATED GLUTATHIONE AMIDASE"/>
    <property type="match status" value="1"/>
</dbReference>
<evidence type="ECO:0000313" key="4">
    <source>
        <dbReference type="Proteomes" id="UP000571817"/>
    </source>
</evidence>
<dbReference type="Gene3D" id="3.60.110.10">
    <property type="entry name" value="Carbon-nitrogen hydrolase"/>
    <property type="match status" value="1"/>
</dbReference>
<dbReference type="Proteomes" id="UP000571817">
    <property type="component" value="Unassembled WGS sequence"/>
</dbReference>
<reference evidence="3 4" key="1">
    <citation type="submission" date="2020-07" db="EMBL/GenBank/DDBJ databases">
        <title>Sequencing the genomes of 1000 actinobacteria strains.</title>
        <authorList>
            <person name="Klenk H.-P."/>
        </authorList>
    </citation>
    <scope>NUCLEOTIDE SEQUENCE [LARGE SCALE GENOMIC DNA]</scope>
    <source>
        <strain evidence="3 4">DSM 29531</strain>
    </source>
</reference>
<dbReference type="PROSITE" id="PS01227">
    <property type="entry name" value="UPF0012"/>
    <property type="match status" value="1"/>
</dbReference>
<keyword evidence="3" id="KW-0378">Hydrolase</keyword>
<gene>
    <name evidence="3" type="ORF">HNR15_003506</name>
</gene>
<dbReference type="GO" id="GO:0016787">
    <property type="term" value="F:hydrolase activity"/>
    <property type="evidence" value="ECO:0007669"/>
    <property type="project" value="UniProtKB-KW"/>
</dbReference>
<dbReference type="InterPro" id="IPR001110">
    <property type="entry name" value="UPF0012_CS"/>
</dbReference>
<feature type="domain" description="CN hydrolase" evidence="2">
    <location>
        <begin position="3"/>
        <end position="242"/>
    </location>
</feature>
<proteinExistence type="inferred from homology"/>
<dbReference type="CDD" id="cd07581">
    <property type="entry name" value="nitrilase_3"/>
    <property type="match status" value="1"/>
</dbReference>
<evidence type="ECO:0000256" key="1">
    <source>
        <dbReference type="ARBA" id="ARBA00010613"/>
    </source>
</evidence>
<keyword evidence="4" id="KW-1185">Reference proteome</keyword>